<evidence type="ECO:0000313" key="10">
    <source>
        <dbReference type="EMBL" id="WBA09508.1"/>
    </source>
</evidence>
<dbReference type="GO" id="GO:0000976">
    <property type="term" value="F:transcription cis-regulatory region binding"/>
    <property type="evidence" value="ECO:0007669"/>
    <property type="project" value="TreeGrafter"/>
</dbReference>
<dbReference type="Gene3D" id="1.10.287.1050">
    <property type="entry name" value="H-NS histone-like proteins"/>
    <property type="match status" value="1"/>
</dbReference>
<evidence type="ECO:0000256" key="6">
    <source>
        <dbReference type="PIRSR" id="PIRSR002096-1"/>
    </source>
</evidence>
<dbReference type="GO" id="GO:0032993">
    <property type="term" value="C:protein-DNA complex"/>
    <property type="evidence" value="ECO:0007669"/>
    <property type="project" value="TreeGrafter"/>
</dbReference>
<reference evidence="10" key="1">
    <citation type="submission" date="2022-09" db="EMBL/GenBank/DDBJ databases">
        <authorList>
            <person name="Li Z.-J."/>
        </authorList>
    </citation>
    <scope>NUCLEOTIDE SEQUENCE</scope>
    <source>
        <strain evidence="10">TGB11</strain>
    </source>
</reference>
<dbReference type="InterPro" id="IPR027444">
    <property type="entry name" value="H-NS_C_dom"/>
</dbReference>
<dbReference type="Pfam" id="PF22470">
    <property type="entry name" value="Histone_HNS_N"/>
    <property type="match status" value="1"/>
</dbReference>
<dbReference type="InterPro" id="IPR027454">
    <property type="entry name" value="Histone_HNS_N"/>
</dbReference>
<dbReference type="GO" id="GO:0005829">
    <property type="term" value="C:cytosol"/>
    <property type="evidence" value="ECO:0007669"/>
    <property type="project" value="TreeGrafter"/>
</dbReference>
<name>A0AA47KME6_9GAMM</name>
<dbReference type="RefSeq" id="WP_077770910.1">
    <property type="nucleotide sequence ID" value="NZ_CP114588.1"/>
</dbReference>
<keyword evidence="3" id="KW-0963">Cytoplasm</keyword>
<evidence type="ECO:0000259" key="9">
    <source>
        <dbReference type="SMART" id="SM00528"/>
    </source>
</evidence>
<sequence length="141" mass="15667">MSDAMKALLNLRSLRAVAKEMSTEQLNEALEKLQTVVEERKEIDRQAEAQEKERLEKLEKYRAMLEADGIGPEEIVALLGGASKSKASGKRATRPAKYQYTGEDGSQKTWTGQGRMPKVIREATESGQAKLEDFLIPGQEA</sequence>
<dbReference type="GO" id="GO:0009295">
    <property type="term" value="C:nucleoid"/>
    <property type="evidence" value="ECO:0007669"/>
    <property type="project" value="UniProtKB-SubCell"/>
</dbReference>
<dbReference type="PIRSF" id="PIRSF002096">
    <property type="entry name" value="HnS"/>
    <property type="match status" value="1"/>
</dbReference>
<keyword evidence="7" id="KW-0175">Coiled coil</keyword>
<dbReference type="InterPro" id="IPR037150">
    <property type="entry name" value="H-NS_C_dom_sf"/>
</dbReference>
<evidence type="ECO:0000256" key="5">
    <source>
        <dbReference type="PIRNR" id="PIRNR002096"/>
    </source>
</evidence>
<comment type="similarity">
    <text evidence="2 5">Belongs to the histone-like protein H-NS family.</text>
</comment>
<evidence type="ECO:0000256" key="4">
    <source>
        <dbReference type="ARBA" id="ARBA00023125"/>
    </source>
</evidence>
<dbReference type="Proteomes" id="UP001164748">
    <property type="component" value="Chromosome"/>
</dbReference>
<dbReference type="GO" id="GO:0003681">
    <property type="term" value="F:bent DNA binding"/>
    <property type="evidence" value="ECO:0007669"/>
    <property type="project" value="TreeGrafter"/>
</dbReference>
<evidence type="ECO:0000256" key="7">
    <source>
        <dbReference type="SAM" id="Coils"/>
    </source>
</evidence>
<dbReference type="GO" id="GO:0030527">
    <property type="term" value="F:structural constituent of chromatin"/>
    <property type="evidence" value="ECO:0007669"/>
    <property type="project" value="InterPro"/>
</dbReference>
<dbReference type="EMBL" id="CP114588">
    <property type="protein sequence ID" value="WBA09508.1"/>
    <property type="molecule type" value="Genomic_DNA"/>
</dbReference>
<dbReference type="InterPro" id="IPR001801">
    <property type="entry name" value="Histone_HNS"/>
</dbReference>
<feature type="coiled-coil region" evidence="7">
    <location>
        <begin position="19"/>
        <end position="68"/>
    </location>
</feature>
<evidence type="ECO:0000256" key="2">
    <source>
        <dbReference type="ARBA" id="ARBA00010610"/>
    </source>
</evidence>
<dbReference type="GO" id="GO:0001217">
    <property type="term" value="F:DNA-binding transcription repressor activity"/>
    <property type="evidence" value="ECO:0007669"/>
    <property type="project" value="TreeGrafter"/>
</dbReference>
<organism evidence="10 11">
    <name type="scientific">Salinivibrio kushneri</name>
    <dbReference type="NCBI Taxonomy" id="1908198"/>
    <lineage>
        <taxon>Bacteria</taxon>
        <taxon>Pseudomonadati</taxon>
        <taxon>Pseudomonadota</taxon>
        <taxon>Gammaproteobacteria</taxon>
        <taxon>Vibrionales</taxon>
        <taxon>Vibrionaceae</taxon>
        <taxon>Salinivibrio</taxon>
    </lineage>
</organism>
<evidence type="ECO:0000256" key="3">
    <source>
        <dbReference type="ARBA" id="ARBA00022490"/>
    </source>
</evidence>
<feature type="DNA-binding region" evidence="6">
    <location>
        <begin position="113"/>
        <end position="118"/>
    </location>
</feature>
<accession>A0AA47KME6</accession>
<feature type="region of interest" description="Disordered" evidence="8">
    <location>
        <begin position="82"/>
        <end position="115"/>
    </location>
</feature>
<dbReference type="SUPFAM" id="SSF81273">
    <property type="entry name" value="H-NS histone-like proteins"/>
    <property type="match status" value="2"/>
</dbReference>
<gene>
    <name evidence="10" type="ORF">N8M53_04735</name>
</gene>
<dbReference type="PANTHER" id="PTHR38097">
    <property type="match status" value="1"/>
</dbReference>
<dbReference type="PANTHER" id="PTHR38097:SF2">
    <property type="entry name" value="DNA-BINDING PROTEIN STPA"/>
    <property type="match status" value="1"/>
</dbReference>
<feature type="domain" description="DNA-binding protein H-NS-like C-terminal" evidence="9">
    <location>
        <begin position="88"/>
        <end position="136"/>
    </location>
</feature>
<keyword evidence="4 5" id="KW-0238">DNA-binding</keyword>
<evidence type="ECO:0000256" key="8">
    <source>
        <dbReference type="SAM" id="MobiDB-lite"/>
    </source>
</evidence>
<evidence type="ECO:0000256" key="1">
    <source>
        <dbReference type="ARBA" id="ARBA00004453"/>
    </source>
</evidence>
<protein>
    <recommendedName>
        <fullName evidence="5">DNA-binding protein</fullName>
    </recommendedName>
</protein>
<proteinExistence type="inferred from homology"/>
<dbReference type="GO" id="GO:0046983">
    <property type="term" value="F:protein dimerization activity"/>
    <property type="evidence" value="ECO:0007669"/>
    <property type="project" value="InterPro"/>
</dbReference>
<dbReference type="Gene3D" id="4.10.430.10">
    <property type="entry name" value="Histone-like protein H-NS, C-terminal domain"/>
    <property type="match status" value="1"/>
</dbReference>
<dbReference type="SMART" id="SM00528">
    <property type="entry name" value="HNS"/>
    <property type="match status" value="1"/>
</dbReference>
<evidence type="ECO:0000313" key="11">
    <source>
        <dbReference type="Proteomes" id="UP001164748"/>
    </source>
</evidence>
<dbReference type="AlphaFoldDB" id="A0AA47KME6"/>
<dbReference type="InterPro" id="IPR054180">
    <property type="entry name" value="H-NS-like_N"/>
</dbReference>
<comment type="subcellular location">
    <subcellularLocation>
        <location evidence="1">Cytoplasm</location>
        <location evidence="1">Nucleoid</location>
    </subcellularLocation>
</comment>
<dbReference type="GO" id="GO:0003680">
    <property type="term" value="F:minor groove of adenine-thymine-rich DNA binding"/>
    <property type="evidence" value="ECO:0007669"/>
    <property type="project" value="TreeGrafter"/>
</dbReference>
<dbReference type="Pfam" id="PF00816">
    <property type="entry name" value="Histone_HNS"/>
    <property type="match status" value="1"/>
</dbReference>